<evidence type="ECO:0000256" key="2">
    <source>
        <dbReference type="ARBA" id="ARBA00012438"/>
    </source>
</evidence>
<feature type="domain" description="Signal transduction histidine kinase dimerisation/phosphoacceptor" evidence="6">
    <location>
        <begin position="41"/>
        <end position="106"/>
    </location>
</feature>
<evidence type="ECO:0000256" key="4">
    <source>
        <dbReference type="ARBA" id="ARBA00022777"/>
    </source>
</evidence>
<keyword evidence="3" id="KW-0808">Transferase</keyword>
<dbReference type="EMBL" id="CP146256">
    <property type="protein sequence ID" value="XAH72257.1"/>
    <property type="molecule type" value="Genomic_DNA"/>
</dbReference>
<comment type="catalytic activity">
    <reaction evidence="1">
        <text>ATP + protein L-histidine = ADP + protein N-phospho-L-histidine.</text>
        <dbReference type="EC" id="2.7.13.3"/>
    </reaction>
</comment>
<reference evidence="7 8" key="1">
    <citation type="submission" date="2024-02" db="EMBL/GenBank/DDBJ databases">
        <title>Bacterial strain from lacustrine sediment.</title>
        <authorList>
            <person name="Petit C."/>
            <person name="Fadhlaoui K."/>
        </authorList>
    </citation>
    <scope>NUCLEOTIDE SEQUENCE [LARGE SCALE GENOMIC DNA]</scope>
    <source>
        <strain evidence="7 8">IPX-CK</strain>
    </source>
</reference>
<dbReference type="InterPro" id="IPR003661">
    <property type="entry name" value="HisK_dim/P_dom"/>
</dbReference>
<dbReference type="Proteomes" id="UP001451571">
    <property type="component" value="Chromosome"/>
</dbReference>
<keyword evidence="5" id="KW-0902">Two-component regulatory system</keyword>
<dbReference type="CDD" id="cd00082">
    <property type="entry name" value="HisKA"/>
    <property type="match status" value="1"/>
</dbReference>
<proteinExistence type="predicted"/>
<dbReference type="EC" id="2.7.13.3" evidence="2"/>
<evidence type="ECO:0000313" key="7">
    <source>
        <dbReference type="EMBL" id="XAH72257.1"/>
    </source>
</evidence>
<dbReference type="SUPFAM" id="SSF47384">
    <property type="entry name" value="Homodimeric domain of signal transducing histidine kinase"/>
    <property type="match status" value="1"/>
</dbReference>
<dbReference type="SMART" id="SM00388">
    <property type="entry name" value="HisKA"/>
    <property type="match status" value="1"/>
</dbReference>
<keyword evidence="8" id="KW-1185">Reference proteome</keyword>
<dbReference type="PANTHER" id="PTHR43711">
    <property type="entry name" value="TWO-COMPONENT HISTIDINE KINASE"/>
    <property type="match status" value="1"/>
</dbReference>
<evidence type="ECO:0000259" key="6">
    <source>
        <dbReference type="SMART" id="SM00388"/>
    </source>
</evidence>
<evidence type="ECO:0000313" key="8">
    <source>
        <dbReference type="Proteomes" id="UP001451571"/>
    </source>
</evidence>
<dbReference type="GO" id="GO:0016301">
    <property type="term" value="F:kinase activity"/>
    <property type="evidence" value="ECO:0007669"/>
    <property type="project" value="UniProtKB-KW"/>
</dbReference>
<evidence type="ECO:0000256" key="1">
    <source>
        <dbReference type="ARBA" id="ARBA00000085"/>
    </source>
</evidence>
<dbReference type="RefSeq" id="WP_342755875.1">
    <property type="nucleotide sequence ID" value="NZ_CP146256.1"/>
</dbReference>
<gene>
    <name evidence="7" type="ORF">V6984_12010</name>
</gene>
<accession>A0ABZ3EQ03</accession>
<keyword evidence="4 7" id="KW-0418">Kinase</keyword>
<name>A0ABZ3EQ03_9FIRM</name>
<organism evidence="7 8">
    <name type="scientific">Kineothrix sedimenti</name>
    <dbReference type="NCBI Taxonomy" id="3123317"/>
    <lineage>
        <taxon>Bacteria</taxon>
        <taxon>Bacillati</taxon>
        <taxon>Bacillota</taxon>
        <taxon>Clostridia</taxon>
        <taxon>Lachnospirales</taxon>
        <taxon>Lachnospiraceae</taxon>
        <taxon>Kineothrix</taxon>
    </lineage>
</organism>
<dbReference type="InterPro" id="IPR036097">
    <property type="entry name" value="HisK_dim/P_sf"/>
</dbReference>
<sequence length="124" mass="14271">MFDGKKRLLGEIVRIVDHTETYEHTNKLLELKNDAEKANRAKSMFLTNMSHEIRTPLNAIVGMDELILRESTSENINEYAGNIREAGRALLALINDVLDISKIESGKLEVKADQYEMKLLRRNW</sequence>
<dbReference type="InterPro" id="IPR050736">
    <property type="entry name" value="Sensor_HK_Regulatory"/>
</dbReference>
<dbReference type="Gene3D" id="1.10.287.130">
    <property type="match status" value="1"/>
</dbReference>
<dbReference type="Pfam" id="PF00512">
    <property type="entry name" value="HisKA"/>
    <property type="match status" value="1"/>
</dbReference>
<evidence type="ECO:0000256" key="5">
    <source>
        <dbReference type="ARBA" id="ARBA00023012"/>
    </source>
</evidence>
<dbReference type="PANTHER" id="PTHR43711:SF1">
    <property type="entry name" value="HISTIDINE KINASE 1"/>
    <property type="match status" value="1"/>
</dbReference>
<evidence type="ECO:0000256" key="3">
    <source>
        <dbReference type="ARBA" id="ARBA00022679"/>
    </source>
</evidence>
<protein>
    <recommendedName>
        <fullName evidence="2">histidine kinase</fullName>
        <ecNumber evidence="2">2.7.13.3</ecNumber>
    </recommendedName>
</protein>